<dbReference type="Proteomes" id="UP001140949">
    <property type="component" value="Unassembled WGS sequence"/>
</dbReference>
<protein>
    <submittedName>
        <fullName evidence="2">Pollen-specific leucine-rich repeat extensin-like protein 3</fullName>
    </submittedName>
</protein>
<reference evidence="2" key="1">
    <citation type="journal article" date="2023" name="GigaByte">
        <title>Genome assembly of the bearded iris, Iris pallida Lam.</title>
        <authorList>
            <person name="Bruccoleri R.E."/>
            <person name="Oakeley E.J."/>
            <person name="Faust A.M.E."/>
            <person name="Altorfer M."/>
            <person name="Dessus-Babus S."/>
            <person name="Burckhardt D."/>
            <person name="Oertli M."/>
            <person name="Naumann U."/>
            <person name="Petersen F."/>
            <person name="Wong J."/>
        </authorList>
    </citation>
    <scope>NUCLEOTIDE SEQUENCE</scope>
    <source>
        <strain evidence="2">GSM-AAB239-AS_SAM_17_03QT</strain>
    </source>
</reference>
<organism evidence="2 3">
    <name type="scientific">Iris pallida</name>
    <name type="common">Sweet iris</name>
    <dbReference type="NCBI Taxonomy" id="29817"/>
    <lineage>
        <taxon>Eukaryota</taxon>
        <taxon>Viridiplantae</taxon>
        <taxon>Streptophyta</taxon>
        <taxon>Embryophyta</taxon>
        <taxon>Tracheophyta</taxon>
        <taxon>Spermatophyta</taxon>
        <taxon>Magnoliopsida</taxon>
        <taxon>Liliopsida</taxon>
        <taxon>Asparagales</taxon>
        <taxon>Iridaceae</taxon>
        <taxon>Iridoideae</taxon>
        <taxon>Irideae</taxon>
        <taxon>Iris</taxon>
    </lineage>
</organism>
<feature type="region of interest" description="Disordered" evidence="1">
    <location>
        <begin position="1"/>
        <end position="55"/>
    </location>
</feature>
<gene>
    <name evidence="2" type="ORF">M6B38_285500</name>
</gene>
<proteinExistence type="predicted"/>
<feature type="compositionally biased region" description="Basic and acidic residues" evidence="1">
    <location>
        <begin position="1"/>
        <end position="11"/>
    </location>
</feature>
<name>A0AAX6HXU0_IRIPA</name>
<comment type="caution">
    <text evidence="2">The sequence shown here is derived from an EMBL/GenBank/DDBJ whole genome shotgun (WGS) entry which is preliminary data.</text>
</comment>
<evidence type="ECO:0000313" key="2">
    <source>
        <dbReference type="EMBL" id="KAJ6845742.1"/>
    </source>
</evidence>
<evidence type="ECO:0000313" key="3">
    <source>
        <dbReference type="Proteomes" id="UP001140949"/>
    </source>
</evidence>
<feature type="compositionally biased region" description="Low complexity" evidence="1">
    <location>
        <begin position="105"/>
        <end position="121"/>
    </location>
</feature>
<sequence length="121" mass="12447">MACTRHDERLGSEWGRARTPVGAALDPGSSVSSARSSGGSGTGGAPWRPGTGIAAGGALLPRLEGTQVALAGVLGETSDVNVEAAKKWSGSCQPWARRGRRRTQSSKVRFSPSSSSSSFFL</sequence>
<dbReference type="AlphaFoldDB" id="A0AAX6HXU0"/>
<evidence type="ECO:0000256" key="1">
    <source>
        <dbReference type="SAM" id="MobiDB-lite"/>
    </source>
</evidence>
<dbReference type="EMBL" id="JANAVB010005800">
    <property type="protein sequence ID" value="KAJ6845742.1"/>
    <property type="molecule type" value="Genomic_DNA"/>
</dbReference>
<feature type="region of interest" description="Disordered" evidence="1">
    <location>
        <begin position="91"/>
        <end position="121"/>
    </location>
</feature>
<feature type="compositionally biased region" description="Low complexity" evidence="1">
    <location>
        <begin position="28"/>
        <end position="37"/>
    </location>
</feature>
<reference evidence="2" key="2">
    <citation type="submission" date="2023-04" db="EMBL/GenBank/DDBJ databases">
        <authorList>
            <person name="Bruccoleri R.E."/>
            <person name="Oakeley E.J."/>
            <person name="Faust A.-M."/>
            <person name="Dessus-Babus S."/>
            <person name="Altorfer M."/>
            <person name="Burckhardt D."/>
            <person name="Oertli M."/>
            <person name="Naumann U."/>
            <person name="Petersen F."/>
            <person name="Wong J."/>
        </authorList>
    </citation>
    <scope>NUCLEOTIDE SEQUENCE</scope>
    <source>
        <strain evidence="2">GSM-AAB239-AS_SAM_17_03QT</strain>
        <tissue evidence="2">Leaf</tissue>
    </source>
</reference>
<accession>A0AAX6HXU0</accession>
<keyword evidence="3" id="KW-1185">Reference proteome</keyword>